<evidence type="ECO:0000313" key="3">
    <source>
        <dbReference type="Proteomes" id="UP001153954"/>
    </source>
</evidence>
<dbReference type="PANTHER" id="PTHR47326:SF1">
    <property type="entry name" value="HTH PSQ-TYPE DOMAIN-CONTAINING PROTEIN"/>
    <property type="match status" value="1"/>
</dbReference>
<gene>
    <name evidence="2" type="ORF">EEDITHA_LOCUS983</name>
</gene>
<evidence type="ECO:0000313" key="2">
    <source>
        <dbReference type="EMBL" id="CAH2084419.1"/>
    </source>
</evidence>
<evidence type="ECO:0000259" key="1">
    <source>
        <dbReference type="Pfam" id="PF16087"/>
    </source>
</evidence>
<accession>A0AAU9TBS3</accession>
<sequence>MPRIQYTAQEYANMHFIYGECRNNASAAAALYRERYPTARYPDYRVFIRVHMCYSEGRIHGGGIGGMSSGRLGNINRQYTVLDEIEQDPSTSTRVIAQRTGISKTTVPIRPTSLPY</sequence>
<name>A0AAU9TBS3_EUPED</name>
<dbReference type="Pfam" id="PF13412">
    <property type="entry name" value="HTH_24"/>
    <property type="match status" value="1"/>
</dbReference>
<keyword evidence="3" id="KW-1185">Reference proteome</keyword>
<organism evidence="2 3">
    <name type="scientific">Euphydryas editha</name>
    <name type="common">Edith's checkerspot</name>
    <dbReference type="NCBI Taxonomy" id="104508"/>
    <lineage>
        <taxon>Eukaryota</taxon>
        <taxon>Metazoa</taxon>
        <taxon>Ecdysozoa</taxon>
        <taxon>Arthropoda</taxon>
        <taxon>Hexapoda</taxon>
        <taxon>Insecta</taxon>
        <taxon>Pterygota</taxon>
        <taxon>Neoptera</taxon>
        <taxon>Endopterygota</taxon>
        <taxon>Lepidoptera</taxon>
        <taxon>Glossata</taxon>
        <taxon>Ditrysia</taxon>
        <taxon>Papilionoidea</taxon>
        <taxon>Nymphalidae</taxon>
        <taxon>Nymphalinae</taxon>
        <taxon>Euphydryas</taxon>
    </lineage>
</organism>
<dbReference type="Proteomes" id="UP001153954">
    <property type="component" value="Unassembled WGS sequence"/>
</dbReference>
<dbReference type="EMBL" id="CAKOGL010000003">
    <property type="protein sequence ID" value="CAH2084419.1"/>
    <property type="molecule type" value="Genomic_DNA"/>
</dbReference>
<feature type="domain" description="DUF4817" evidence="1">
    <location>
        <begin position="7"/>
        <end position="49"/>
    </location>
</feature>
<dbReference type="AlphaFoldDB" id="A0AAU9TBS3"/>
<reference evidence="2" key="1">
    <citation type="submission" date="2022-03" db="EMBL/GenBank/DDBJ databases">
        <authorList>
            <person name="Tunstrom K."/>
        </authorList>
    </citation>
    <scope>NUCLEOTIDE SEQUENCE</scope>
</reference>
<dbReference type="Pfam" id="PF16087">
    <property type="entry name" value="DUF4817"/>
    <property type="match status" value="1"/>
</dbReference>
<comment type="caution">
    <text evidence="2">The sequence shown here is derived from an EMBL/GenBank/DDBJ whole genome shotgun (WGS) entry which is preliminary data.</text>
</comment>
<dbReference type="PANTHER" id="PTHR47326">
    <property type="entry name" value="TRANSPOSABLE ELEMENT TC3 TRANSPOSASE-LIKE PROTEIN"/>
    <property type="match status" value="1"/>
</dbReference>
<proteinExistence type="predicted"/>
<dbReference type="InterPro" id="IPR032135">
    <property type="entry name" value="DUF4817"/>
</dbReference>
<protein>
    <recommendedName>
        <fullName evidence="1">DUF4817 domain-containing protein</fullName>
    </recommendedName>
</protein>